<dbReference type="Gene3D" id="3.40.630.10">
    <property type="entry name" value="Zn peptidases"/>
    <property type="match status" value="1"/>
</dbReference>
<dbReference type="GO" id="GO:0006508">
    <property type="term" value="P:proteolysis"/>
    <property type="evidence" value="ECO:0007669"/>
    <property type="project" value="UniProtKB-KW"/>
</dbReference>
<keyword evidence="4" id="KW-0964">Secreted</keyword>
<dbReference type="GO" id="GO:0008270">
    <property type="term" value="F:zinc ion binding"/>
    <property type="evidence" value="ECO:0007669"/>
    <property type="project" value="InterPro"/>
</dbReference>
<dbReference type="GO" id="GO:0005615">
    <property type="term" value="C:extracellular space"/>
    <property type="evidence" value="ECO:0007669"/>
    <property type="project" value="TreeGrafter"/>
</dbReference>
<organism evidence="12 13">
    <name type="scientific">Micromonospora zingiberis</name>
    <dbReference type="NCBI Taxonomy" id="2053011"/>
    <lineage>
        <taxon>Bacteria</taxon>
        <taxon>Bacillati</taxon>
        <taxon>Actinomycetota</taxon>
        <taxon>Actinomycetes</taxon>
        <taxon>Micromonosporales</taxon>
        <taxon>Micromonosporaceae</taxon>
        <taxon>Micromonospora</taxon>
    </lineage>
</organism>
<comment type="cofactor">
    <cofactor evidence="1">
        <name>Zn(2+)</name>
        <dbReference type="ChEBI" id="CHEBI:29105"/>
    </cofactor>
</comment>
<keyword evidence="6" id="KW-0732">Signal</keyword>
<dbReference type="PANTHER" id="PTHR11705:SF83">
    <property type="entry name" value="INACTIVE METALLOCARBOXYPEPTIDASE ECM14"/>
    <property type="match status" value="1"/>
</dbReference>
<evidence type="ECO:0000313" key="13">
    <source>
        <dbReference type="Proteomes" id="UP000292274"/>
    </source>
</evidence>
<evidence type="ECO:0000256" key="8">
    <source>
        <dbReference type="ARBA" id="ARBA00023026"/>
    </source>
</evidence>
<evidence type="ECO:0000256" key="1">
    <source>
        <dbReference type="ARBA" id="ARBA00001947"/>
    </source>
</evidence>
<keyword evidence="9" id="KW-0325">Glycoprotein</keyword>
<comment type="subcellular location">
    <subcellularLocation>
        <location evidence="2">Secreted</location>
    </subcellularLocation>
</comment>
<dbReference type="Proteomes" id="UP000292274">
    <property type="component" value="Unassembled WGS sequence"/>
</dbReference>
<reference evidence="12 13" key="1">
    <citation type="submission" date="2019-02" db="EMBL/GenBank/DDBJ databases">
        <title>Jishengella sp. nov., isolated from a root of Zingiber montanum.</title>
        <authorList>
            <person name="Kuncharoen N."/>
            <person name="Kudo T."/>
            <person name="Masahiro Y."/>
            <person name="Ohkuma M."/>
            <person name="Tanasupawat S."/>
        </authorList>
    </citation>
    <scope>NUCLEOTIDE SEQUENCE [LARGE SCALE GENOMIC DNA]</scope>
    <source>
        <strain evidence="12 13">PLAI 1-1</strain>
    </source>
</reference>
<evidence type="ECO:0000256" key="6">
    <source>
        <dbReference type="ARBA" id="ARBA00022729"/>
    </source>
</evidence>
<proteinExistence type="inferred from homology"/>
<comment type="caution">
    <text evidence="12">The sequence shown here is derived from an EMBL/GenBank/DDBJ whole genome shotgun (WGS) entry which is preliminary data.</text>
</comment>
<sequence length="415" mass="45579">MITPHGLPVRKAAFRPARSAKGGRSEIWLGCCRDKPQKGRHPVTRPRRRHVALLAALLLAPTVAPGVANANGPFVPPSQETVNRSSMLSAAEVSAELRSLEARSKGALRVEEVGRSGQGRPLEVAYIGTGSTRVWIQGRIHGNEPYGAEASLDFLKTLVSGGKHAREVLENVSFAIIPLYNPDGFEAYRRQDSIHNIDLNRDWGVDRRIFDQLNAVRVGLGQAPLPERNFTSYTRHRAVESQAFWYAWADFLPHHMIDLHHQGTYYVDDTDEMTTFSVGISLDPGMLTSEQWNTVRRMGVVAADAAGKSGVVNVTRYPYINIPEGVTSASMLNGPGPQGEYANWRTNAMFFESRGGIGHKSSGYIVKQNVVGLWAIVDAMSDGSLATVDADRWAEIPARGATITTCIKFPNQCEF</sequence>
<dbReference type="EMBL" id="SJJR01000006">
    <property type="protein sequence ID" value="TCB97652.1"/>
    <property type="molecule type" value="Genomic_DNA"/>
</dbReference>
<dbReference type="GO" id="GO:0004181">
    <property type="term" value="F:metallocarboxypeptidase activity"/>
    <property type="evidence" value="ECO:0007669"/>
    <property type="project" value="InterPro"/>
</dbReference>
<evidence type="ECO:0000256" key="7">
    <source>
        <dbReference type="ARBA" id="ARBA00022801"/>
    </source>
</evidence>
<evidence type="ECO:0000256" key="9">
    <source>
        <dbReference type="ARBA" id="ARBA00023180"/>
    </source>
</evidence>
<dbReference type="PROSITE" id="PS52035">
    <property type="entry name" value="PEPTIDASE_M14"/>
    <property type="match status" value="1"/>
</dbReference>
<keyword evidence="13" id="KW-1185">Reference proteome</keyword>
<evidence type="ECO:0000256" key="4">
    <source>
        <dbReference type="ARBA" id="ARBA00022525"/>
    </source>
</evidence>
<dbReference type="InterPro" id="IPR000834">
    <property type="entry name" value="Peptidase_M14"/>
</dbReference>
<evidence type="ECO:0000256" key="2">
    <source>
        <dbReference type="ARBA" id="ARBA00004613"/>
    </source>
</evidence>
<dbReference type="PANTHER" id="PTHR11705">
    <property type="entry name" value="PROTEASE FAMILY M14 CARBOXYPEPTIDASE A,B"/>
    <property type="match status" value="1"/>
</dbReference>
<dbReference type="Pfam" id="PF00246">
    <property type="entry name" value="Peptidase_M14"/>
    <property type="match status" value="1"/>
</dbReference>
<dbReference type="SMART" id="SM00631">
    <property type="entry name" value="Zn_pept"/>
    <property type="match status" value="1"/>
</dbReference>
<evidence type="ECO:0000256" key="3">
    <source>
        <dbReference type="ARBA" id="ARBA00005988"/>
    </source>
</evidence>
<dbReference type="AlphaFoldDB" id="A0A4R0GM05"/>
<comment type="caution">
    <text evidence="10">Lacks conserved residue(s) required for the propagation of feature annotation.</text>
</comment>
<comment type="similarity">
    <text evidence="3 10">Belongs to the peptidase M14 family.</text>
</comment>
<keyword evidence="8" id="KW-0843">Virulence</keyword>
<dbReference type="SUPFAM" id="SSF53187">
    <property type="entry name" value="Zn-dependent exopeptidases"/>
    <property type="match status" value="1"/>
</dbReference>
<protein>
    <recommendedName>
        <fullName evidence="11">Peptidase M14 domain-containing protein</fullName>
    </recommendedName>
</protein>
<evidence type="ECO:0000256" key="10">
    <source>
        <dbReference type="PROSITE-ProRule" id="PRU01379"/>
    </source>
</evidence>
<feature type="domain" description="Peptidase M14" evidence="11">
    <location>
        <begin position="86"/>
        <end position="415"/>
    </location>
</feature>
<keyword evidence="7" id="KW-0378">Hydrolase</keyword>
<keyword evidence="5" id="KW-0645">Protease</keyword>
<dbReference type="OrthoDB" id="3347322at2"/>
<evidence type="ECO:0000259" key="11">
    <source>
        <dbReference type="PROSITE" id="PS52035"/>
    </source>
</evidence>
<evidence type="ECO:0000313" key="12">
    <source>
        <dbReference type="EMBL" id="TCB97652.1"/>
    </source>
</evidence>
<gene>
    <name evidence="12" type="ORF">E0H26_12120</name>
</gene>
<evidence type="ECO:0000256" key="5">
    <source>
        <dbReference type="ARBA" id="ARBA00022670"/>
    </source>
</evidence>
<accession>A0A4R0GM05</accession>
<name>A0A4R0GM05_9ACTN</name>